<organism evidence="5 6">
    <name type="scientific">Paenibacillus pinisoli</name>
    <dbReference type="NCBI Taxonomy" id="1276110"/>
    <lineage>
        <taxon>Bacteria</taxon>
        <taxon>Bacillati</taxon>
        <taxon>Bacillota</taxon>
        <taxon>Bacilli</taxon>
        <taxon>Bacillales</taxon>
        <taxon>Paenibacillaceae</taxon>
        <taxon>Paenibacillus</taxon>
    </lineage>
</organism>
<keyword evidence="2 5" id="KW-0378">Hydrolase</keyword>
<feature type="domain" description="Carboxyltransferase" evidence="4">
    <location>
        <begin position="7"/>
        <end position="223"/>
    </location>
</feature>
<dbReference type="RefSeq" id="WP_120109281.1">
    <property type="nucleotide sequence ID" value="NZ_QXQB01000002.1"/>
</dbReference>
<dbReference type="AlphaFoldDB" id="A0A3A6PK39"/>
<dbReference type="GO" id="GO:0005524">
    <property type="term" value="F:ATP binding"/>
    <property type="evidence" value="ECO:0007669"/>
    <property type="project" value="UniProtKB-KW"/>
</dbReference>
<dbReference type="PANTHER" id="PTHR34698:SF2">
    <property type="entry name" value="5-OXOPROLINASE SUBUNIT B"/>
    <property type="match status" value="1"/>
</dbReference>
<dbReference type="SMART" id="SM00796">
    <property type="entry name" value="AHS1"/>
    <property type="match status" value="1"/>
</dbReference>
<proteinExistence type="predicted"/>
<dbReference type="SUPFAM" id="SSF160467">
    <property type="entry name" value="PH0987 N-terminal domain-like"/>
    <property type="match status" value="1"/>
</dbReference>
<evidence type="ECO:0000256" key="2">
    <source>
        <dbReference type="ARBA" id="ARBA00022801"/>
    </source>
</evidence>
<dbReference type="SUPFAM" id="SSF50891">
    <property type="entry name" value="Cyclophilin-like"/>
    <property type="match status" value="1"/>
</dbReference>
<keyword evidence="6" id="KW-1185">Reference proteome</keyword>
<dbReference type="PANTHER" id="PTHR34698">
    <property type="entry name" value="5-OXOPROLINASE SUBUNIT B"/>
    <property type="match status" value="1"/>
</dbReference>
<name>A0A3A6PK39_9BACL</name>
<evidence type="ECO:0000313" key="6">
    <source>
        <dbReference type="Proteomes" id="UP000267798"/>
    </source>
</evidence>
<evidence type="ECO:0000259" key="4">
    <source>
        <dbReference type="SMART" id="SM00796"/>
    </source>
</evidence>
<dbReference type="Pfam" id="PF02682">
    <property type="entry name" value="CT_C_D"/>
    <property type="match status" value="1"/>
</dbReference>
<evidence type="ECO:0000313" key="5">
    <source>
        <dbReference type="EMBL" id="RJX39628.1"/>
    </source>
</evidence>
<dbReference type="EMBL" id="QXQB01000002">
    <property type="protein sequence ID" value="RJX39628.1"/>
    <property type="molecule type" value="Genomic_DNA"/>
</dbReference>
<gene>
    <name evidence="5" type="primary">pxpB</name>
    <name evidence="5" type="ORF">D3P09_09445</name>
</gene>
<evidence type="ECO:0000256" key="1">
    <source>
        <dbReference type="ARBA" id="ARBA00022741"/>
    </source>
</evidence>
<comment type="caution">
    <text evidence="5">The sequence shown here is derived from an EMBL/GenBank/DDBJ whole genome shotgun (WGS) entry which is preliminary data.</text>
</comment>
<accession>A0A3A6PK39</accession>
<dbReference type="OrthoDB" id="9778567at2"/>
<dbReference type="Proteomes" id="UP000267798">
    <property type="component" value="Unassembled WGS sequence"/>
</dbReference>
<dbReference type="GO" id="GO:0017168">
    <property type="term" value="F:5-oxoprolinase (ATP-hydrolyzing) activity"/>
    <property type="evidence" value="ECO:0007669"/>
    <property type="project" value="UniProtKB-EC"/>
</dbReference>
<reference evidence="5 6" key="1">
    <citation type="submission" date="2018-09" db="EMBL/GenBank/DDBJ databases">
        <title>Paenibacillus aracenensis nov. sp. isolated from a cave in southern Spain.</title>
        <authorList>
            <person name="Jurado V."/>
            <person name="Gutierrez-Patricio S."/>
            <person name="Gonzalez-Pimentel J.L."/>
            <person name="Miller A.Z."/>
            <person name="Laiz L."/>
            <person name="Saiz-Jimenez C."/>
        </authorList>
    </citation>
    <scope>NUCLEOTIDE SEQUENCE [LARGE SCALE GENOMIC DNA]</scope>
    <source>
        <strain evidence="5 6">JCM 19203</strain>
    </source>
</reference>
<protein>
    <submittedName>
        <fullName evidence="5">5-oxoprolinase subunit PxpB</fullName>
        <ecNumber evidence="5">3.5.2.9</ecNumber>
    </submittedName>
</protein>
<dbReference type="Gene3D" id="2.40.100.10">
    <property type="entry name" value="Cyclophilin-like"/>
    <property type="match status" value="1"/>
</dbReference>
<keyword evidence="3" id="KW-0067">ATP-binding</keyword>
<dbReference type="InterPro" id="IPR010016">
    <property type="entry name" value="PxpB"/>
</dbReference>
<dbReference type="Gene3D" id="3.30.1360.40">
    <property type="match status" value="1"/>
</dbReference>
<dbReference type="InterPro" id="IPR003833">
    <property type="entry name" value="CT_C_D"/>
</dbReference>
<keyword evidence="1" id="KW-0547">Nucleotide-binding</keyword>
<dbReference type="EC" id="3.5.2.9" evidence="5"/>
<evidence type="ECO:0000256" key="3">
    <source>
        <dbReference type="ARBA" id="ARBA00022840"/>
    </source>
</evidence>
<sequence>MKKWRNVQFVPLGDSSVLMRAGDGIDESLHRWIMAVMHLLESRRFEGMIECVPSFAAIAVHYDPLAVWRSRSPQERAHEAVFDTVCARLETLLSQLPDQEENSRQQRIVTIPVCYGGNYGPDLQEVAQHCGLSAEEVISIHTSGLYLVYMIGFAPGFPYMGGMSSRIAAPRRKTPRTGIPAGSVGIAGAQTGVYPLATPGGWQLIGRTPLALFRPKQEMPSLLRAGDQVRFEAINAGQFMEWERERGG</sequence>
<dbReference type="InterPro" id="IPR029000">
    <property type="entry name" value="Cyclophilin-like_dom_sf"/>
</dbReference>
<dbReference type="NCBIfam" id="TIGR00370">
    <property type="entry name" value="5-oxoprolinase subunit PxpB"/>
    <property type="match status" value="1"/>
</dbReference>